<keyword evidence="3" id="KW-0328">Glycosyltransferase</keyword>
<feature type="transmembrane region" description="Helical" evidence="9">
    <location>
        <begin position="363"/>
        <end position="386"/>
    </location>
</feature>
<dbReference type="InterPro" id="IPR050297">
    <property type="entry name" value="LipidA_mod_glycosyltrf_83"/>
</dbReference>
<dbReference type="GO" id="GO:0009103">
    <property type="term" value="P:lipopolysaccharide biosynthetic process"/>
    <property type="evidence" value="ECO:0007669"/>
    <property type="project" value="UniProtKB-ARBA"/>
</dbReference>
<protein>
    <recommendedName>
        <fullName evidence="12">Glycosyltransferase RgtA/B/C/D-like domain-containing protein</fullName>
    </recommendedName>
</protein>
<evidence type="ECO:0000256" key="5">
    <source>
        <dbReference type="ARBA" id="ARBA00022692"/>
    </source>
</evidence>
<dbReference type="RefSeq" id="WP_012227678.1">
    <property type="nucleotide sequence ID" value="NZ_HG422565.1"/>
</dbReference>
<feature type="transmembrane region" description="Helical" evidence="9">
    <location>
        <begin position="232"/>
        <end position="252"/>
    </location>
</feature>
<dbReference type="PANTHER" id="PTHR33908:SF11">
    <property type="entry name" value="MEMBRANE PROTEIN"/>
    <property type="match status" value="1"/>
</dbReference>
<feature type="transmembrane region" description="Helical" evidence="9">
    <location>
        <begin position="106"/>
        <end position="127"/>
    </location>
</feature>
<sequence>MEDESALAPKRVAVPGRVLWVVLAIWMVALGFRVAYITQINPDQPLTGDGGYYHALGNSLPKEGFRRAFEFSMVTEETAAHPPGYPVLLSLGSRIGLTTPDDHRMLTALVGSLAVPLLALSAARLAGRRRRGPPPSARMVGWAAIGAAVIATVNVNMWSWDALILAEPLVMTATSLWLYALLVYDDRPGPGAVLTAGLALGVAAATRSELILAGVVILVLLWRHRSLPWQRLALHSAAFGAGALMVLGPWLWSNMHRFEEPVLMTTGVGTTMLQGNCDSAFYGPLTGYSDYSCFDRSRSLMNLDMDASERDLVARNIAGDYIQTHRARLPVVAAARIARTFGFFRPVQQSFFIEVLELRGPHWVVWGGLISWQLLLPLGIAGVVLARREGQLIAPVILVAGSVVAAVSLTQGADRYRMALEPLMIAYAGLAAARCLAVVGRSTPAMADTGLGRWLRKWSPTPEPPVVEPLDSEPLDSEVPLDATPTSEMVGTA</sequence>
<keyword evidence="4" id="KW-0808">Transferase</keyword>
<keyword evidence="2" id="KW-1003">Cell membrane</keyword>
<evidence type="ECO:0000256" key="8">
    <source>
        <dbReference type="SAM" id="MobiDB-lite"/>
    </source>
</evidence>
<dbReference type="Proteomes" id="UP000018291">
    <property type="component" value="Unassembled WGS sequence"/>
</dbReference>
<proteinExistence type="predicted"/>
<evidence type="ECO:0000313" key="11">
    <source>
        <dbReference type="Proteomes" id="UP000018291"/>
    </source>
</evidence>
<evidence type="ECO:0000256" key="9">
    <source>
        <dbReference type="SAM" id="Phobius"/>
    </source>
</evidence>
<dbReference type="HOGENOM" id="CLU_538343_0_0_11"/>
<evidence type="ECO:0000313" key="10">
    <source>
        <dbReference type="EMBL" id="CCM64096.1"/>
    </source>
</evidence>
<evidence type="ECO:0000256" key="1">
    <source>
        <dbReference type="ARBA" id="ARBA00004651"/>
    </source>
</evidence>
<dbReference type="EMBL" id="CANL01000027">
    <property type="protein sequence ID" value="CCM64096.1"/>
    <property type="molecule type" value="Genomic_DNA"/>
</dbReference>
<keyword evidence="5 9" id="KW-0812">Transmembrane</keyword>
<feature type="transmembrane region" description="Helical" evidence="9">
    <location>
        <begin position="164"/>
        <end position="184"/>
    </location>
</feature>
<feature type="compositionally biased region" description="Polar residues" evidence="8">
    <location>
        <begin position="484"/>
        <end position="493"/>
    </location>
</feature>
<evidence type="ECO:0000256" key="2">
    <source>
        <dbReference type="ARBA" id="ARBA00022475"/>
    </source>
</evidence>
<evidence type="ECO:0000256" key="4">
    <source>
        <dbReference type="ARBA" id="ARBA00022679"/>
    </source>
</evidence>
<accession>R4Z461</accession>
<evidence type="ECO:0000256" key="7">
    <source>
        <dbReference type="ARBA" id="ARBA00023136"/>
    </source>
</evidence>
<name>R4Z461_9ACTN</name>
<dbReference type="GO" id="GO:0005886">
    <property type="term" value="C:plasma membrane"/>
    <property type="evidence" value="ECO:0007669"/>
    <property type="project" value="UniProtKB-SubCell"/>
</dbReference>
<comment type="caution">
    <text evidence="10">The sequence shown here is derived from an EMBL/GenBank/DDBJ whole genome shotgun (WGS) entry which is preliminary data.</text>
</comment>
<feature type="transmembrane region" description="Helical" evidence="9">
    <location>
        <begin position="139"/>
        <end position="158"/>
    </location>
</feature>
<feature type="region of interest" description="Disordered" evidence="8">
    <location>
        <begin position="462"/>
        <end position="493"/>
    </location>
</feature>
<feature type="transmembrane region" description="Helical" evidence="9">
    <location>
        <begin position="196"/>
        <end position="220"/>
    </location>
</feature>
<dbReference type="PANTHER" id="PTHR33908">
    <property type="entry name" value="MANNOSYLTRANSFERASE YKCB-RELATED"/>
    <property type="match status" value="1"/>
</dbReference>
<dbReference type="eggNOG" id="COG1807">
    <property type="taxonomic scope" value="Bacteria"/>
</dbReference>
<dbReference type="STRING" id="1229780.BN381_330081"/>
<comment type="subcellular location">
    <subcellularLocation>
        <location evidence="1">Cell membrane</location>
        <topology evidence="1">Multi-pass membrane protein</topology>
    </subcellularLocation>
</comment>
<keyword evidence="7 9" id="KW-0472">Membrane</keyword>
<dbReference type="GO" id="GO:0016763">
    <property type="term" value="F:pentosyltransferase activity"/>
    <property type="evidence" value="ECO:0007669"/>
    <property type="project" value="TreeGrafter"/>
</dbReference>
<gene>
    <name evidence="10" type="ORF">BN381_330081</name>
</gene>
<reference evidence="10 11" key="1">
    <citation type="journal article" date="2013" name="ISME J.">
        <title>Metabolic model for the filamentous 'Candidatus Microthrix parvicella' based on genomic and metagenomic analyses.</title>
        <authorList>
            <person name="Jon McIlroy S."/>
            <person name="Kristiansen R."/>
            <person name="Albertsen M."/>
            <person name="Michael Karst S."/>
            <person name="Rossetti S."/>
            <person name="Lund Nielsen J."/>
            <person name="Tandoi V."/>
            <person name="James Seviour R."/>
            <person name="Nielsen P.H."/>
        </authorList>
    </citation>
    <scope>NUCLEOTIDE SEQUENCE [LARGE SCALE GENOMIC DNA]</scope>
    <source>
        <strain evidence="10 11">RN1</strain>
    </source>
</reference>
<evidence type="ECO:0008006" key="12">
    <source>
        <dbReference type="Google" id="ProtNLM"/>
    </source>
</evidence>
<feature type="transmembrane region" description="Helical" evidence="9">
    <location>
        <begin position="18"/>
        <end position="37"/>
    </location>
</feature>
<keyword evidence="6 9" id="KW-1133">Transmembrane helix</keyword>
<organism evidence="10 11">
    <name type="scientific">Candidatus Neomicrothrix parvicella RN1</name>
    <dbReference type="NCBI Taxonomy" id="1229780"/>
    <lineage>
        <taxon>Bacteria</taxon>
        <taxon>Bacillati</taxon>
        <taxon>Actinomycetota</taxon>
        <taxon>Acidimicrobiia</taxon>
        <taxon>Acidimicrobiales</taxon>
        <taxon>Microthrixaceae</taxon>
        <taxon>Candidatus Neomicrothrix</taxon>
    </lineage>
</organism>
<dbReference type="OrthoDB" id="3206050at2"/>
<dbReference type="AlphaFoldDB" id="R4Z461"/>
<feature type="transmembrane region" description="Helical" evidence="9">
    <location>
        <begin position="392"/>
        <end position="410"/>
    </location>
</feature>
<evidence type="ECO:0000256" key="3">
    <source>
        <dbReference type="ARBA" id="ARBA00022676"/>
    </source>
</evidence>
<evidence type="ECO:0000256" key="6">
    <source>
        <dbReference type="ARBA" id="ARBA00022989"/>
    </source>
</evidence>
<keyword evidence="11" id="KW-1185">Reference proteome</keyword>